<keyword evidence="11" id="KW-0443">Lipid metabolism</keyword>
<feature type="binding site" evidence="16">
    <location>
        <position position="63"/>
    </location>
    <ligand>
        <name>substrate</name>
    </ligand>
</feature>
<keyword evidence="9 17" id="KW-0067">ATP-binding</keyword>
<dbReference type="RefSeq" id="WP_015617930.1">
    <property type="nucleotide sequence ID" value="NC_021184.1"/>
</dbReference>
<evidence type="ECO:0000256" key="6">
    <source>
        <dbReference type="ARBA" id="ARBA00022692"/>
    </source>
</evidence>
<comment type="subcellular location">
    <subcellularLocation>
        <location evidence="1">Cell membrane</location>
        <topology evidence="1">Multi-pass membrane protein</topology>
    </subcellularLocation>
</comment>
<evidence type="ECO:0000256" key="15">
    <source>
        <dbReference type="PIRSR" id="PIRSR600829-1"/>
    </source>
</evidence>
<evidence type="ECO:0000256" key="17">
    <source>
        <dbReference type="PIRSR" id="PIRSR600829-3"/>
    </source>
</evidence>
<dbReference type="eggNOG" id="COG0818">
    <property type="taxonomic scope" value="Bacteria"/>
</dbReference>
<feature type="binding site" evidence="17">
    <location>
        <position position="70"/>
    </location>
    <ligand>
        <name>ATP</name>
        <dbReference type="ChEBI" id="CHEBI:30616"/>
    </ligand>
</feature>
<evidence type="ECO:0000256" key="12">
    <source>
        <dbReference type="ARBA" id="ARBA00023136"/>
    </source>
</evidence>
<dbReference type="GO" id="GO:0005524">
    <property type="term" value="F:ATP binding"/>
    <property type="evidence" value="ECO:0007669"/>
    <property type="project" value="UniProtKB-KW"/>
</dbReference>
<evidence type="ECO:0000256" key="11">
    <source>
        <dbReference type="ARBA" id="ARBA00023098"/>
    </source>
</evidence>
<dbReference type="Pfam" id="PF01219">
    <property type="entry name" value="DAGK_prokar"/>
    <property type="match status" value="1"/>
</dbReference>
<keyword evidence="21" id="KW-1185">Reference proteome</keyword>
<keyword evidence="13" id="KW-0594">Phospholipid biosynthesis</keyword>
<dbReference type="InterPro" id="IPR000829">
    <property type="entry name" value="DAGK"/>
</dbReference>
<feature type="binding site" evidence="17">
    <location>
        <position position="3"/>
    </location>
    <ligand>
        <name>ATP</name>
        <dbReference type="ChEBI" id="CHEBI:30616"/>
    </ligand>
</feature>
<keyword evidence="7 17" id="KW-0547">Nucleotide-binding</keyword>
<evidence type="ECO:0000256" key="16">
    <source>
        <dbReference type="PIRSR" id="PIRSR600829-2"/>
    </source>
</evidence>
<organism evidence="20 21">
    <name type="scientific">Desulfoscipio gibsoniae DSM 7213</name>
    <dbReference type="NCBI Taxonomy" id="767817"/>
    <lineage>
        <taxon>Bacteria</taxon>
        <taxon>Bacillati</taxon>
        <taxon>Bacillota</taxon>
        <taxon>Clostridia</taxon>
        <taxon>Eubacteriales</taxon>
        <taxon>Desulfallaceae</taxon>
        <taxon>Desulfoscipio</taxon>
    </lineage>
</organism>
<dbReference type="PANTHER" id="PTHR34299">
    <property type="entry name" value="DIACYLGLYCEROL KINASE"/>
    <property type="match status" value="1"/>
</dbReference>
<evidence type="ECO:0000256" key="14">
    <source>
        <dbReference type="ARBA" id="ARBA00023264"/>
    </source>
</evidence>
<evidence type="ECO:0000256" key="10">
    <source>
        <dbReference type="ARBA" id="ARBA00022989"/>
    </source>
</evidence>
<accession>R4KGR9</accession>
<dbReference type="GO" id="GO:0046872">
    <property type="term" value="F:metal ion binding"/>
    <property type="evidence" value="ECO:0007669"/>
    <property type="project" value="UniProtKB-KW"/>
</dbReference>
<dbReference type="AlphaFoldDB" id="R4KGR9"/>
<comment type="similarity">
    <text evidence="2">Belongs to the bacterial diacylglycerol kinase family.</text>
</comment>
<keyword evidence="14" id="KW-1208">Phospholipid metabolism</keyword>
<name>R4KGR9_9FIRM</name>
<evidence type="ECO:0000256" key="5">
    <source>
        <dbReference type="ARBA" id="ARBA00022679"/>
    </source>
</evidence>
<keyword evidence="12 19" id="KW-0472">Membrane</keyword>
<keyword evidence="10 19" id="KW-1133">Transmembrane helix</keyword>
<reference evidence="20 21" key="1">
    <citation type="submission" date="2012-01" db="EMBL/GenBank/DDBJ databases">
        <title>Complete sequence of Desulfotomaculum gibsoniae DSM 7213.</title>
        <authorList>
            <consortium name="US DOE Joint Genome Institute"/>
            <person name="Lucas S."/>
            <person name="Han J."/>
            <person name="Lapidus A."/>
            <person name="Cheng J.-F."/>
            <person name="Goodwin L."/>
            <person name="Pitluck S."/>
            <person name="Peters L."/>
            <person name="Ovchinnikova G."/>
            <person name="Teshima H."/>
            <person name="Detter J.C."/>
            <person name="Han C."/>
            <person name="Tapia R."/>
            <person name="Land M."/>
            <person name="Hauser L."/>
            <person name="Kyrpides N."/>
            <person name="Ivanova N."/>
            <person name="Pagani I."/>
            <person name="Parshina S."/>
            <person name="Plugge C."/>
            <person name="Muyzer G."/>
            <person name="Kuever J."/>
            <person name="Ivanova A."/>
            <person name="Nazina T."/>
            <person name="Klenk H.-P."/>
            <person name="Brambilla E."/>
            <person name="Spring S."/>
            <person name="Stams A.F."/>
            <person name="Woyke T."/>
        </authorList>
    </citation>
    <scope>NUCLEOTIDE SEQUENCE [LARGE SCALE GENOMIC DNA]</scope>
    <source>
        <strain evidence="20 21">DSM 7213</strain>
    </source>
</reference>
<evidence type="ECO:0000256" key="18">
    <source>
        <dbReference type="PIRSR" id="PIRSR600829-4"/>
    </source>
</evidence>
<dbReference type="InterPro" id="IPR033717">
    <property type="entry name" value="UDPK"/>
</dbReference>
<dbReference type="GO" id="GO:0005886">
    <property type="term" value="C:plasma membrane"/>
    <property type="evidence" value="ECO:0007669"/>
    <property type="project" value="UniProtKB-SubCell"/>
</dbReference>
<evidence type="ECO:0000256" key="8">
    <source>
        <dbReference type="ARBA" id="ARBA00022777"/>
    </source>
</evidence>
<feature type="binding site" evidence="16">
    <location>
        <position position="3"/>
    </location>
    <ligand>
        <name>substrate</name>
    </ligand>
</feature>
<dbReference type="HOGENOM" id="CLU_112343_2_0_9"/>
<evidence type="ECO:0000256" key="9">
    <source>
        <dbReference type="ARBA" id="ARBA00022840"/>
    </source>
</evidence>
<keyword evidence="18" id="KW-0460">Magnesium</keyword>
<dbReference type="Gene3D" id="1.10.287.3610">
    <property type="match status" value="1"/>
</dbReference>
<dbReference type="STRING" id="767817.Desgi_1350"/>
<evidence type="ECO:0000313" key="21">
    <source>
        <dbReference type="Proteomes" id="UP000013520"/>
    </source>
</evidence>
<dbReference type="KEGG" id="dgi:Desgi_1350"/>
<sequence length="119" mass="13141">MLRLIRSFRWAIHGIGYACRTQLNMKIHLLAAALVMAVGLLLQMPPIELAVLSITIFMVLAAEMFNTALEAAVDLVTPEFNLLAKIAKDVAAGAVLLTALNALLVAYLLIWPRLWDLMR</sequence>
<comment type="cofactor">
    <cofactor evidence="18">
        <name>Mg(2+)</name>
        <dbReference type="ChEBI" id="CHEBI:18420"/>
    </cofactor>
    <text evidence="18">Mn(2+), Zn(2+), Cd(2+) and Co(2+) support activity to lesser extents.</text>
</comment>
<feature type="binding site" evidence="17">
    <location>
        <begin position="88"/>
        <end position="89"/>
    </location>
    <ligand>
        <name>ATP</name>
        <dbReference type="ChEBI" id="CHEBI:30616"/>
    </ligand>
</feature>
<dbReference type="InterPro" id="IPR036945">
    <property type="entry name" value="DAGK_sf"/>
</dbReference>
<evidence type="ECO:0000256" key="2">
    <source>
        <dbReference type="ARBA" id="ARBA00005967"/>
    </source>
</evidence>
<dbReference type="EMBL" id="CP003273">
    <property type="protein sequence ID" value="AGL00857.1"/>
    <property type="molecule type" value="Genomic_DNA"/>
</dbReference>
<keyword evidence="3" id="KW-1003">Cell membrane</keyword>
<keyword evidence="6 19" id="KW-0812">Transmembrane</keyword>
<dbReference type="GO" id="GO:0008654">
    <property type="term" value="P:phospholipid biosynthetic process"/>
    <property type="evidence" value="ECO:0007669"/>
    <property type="project" value="UniProtKB-KW"/>
</dbReference>
<evidence type="ECO:0000256" key="19">
    <source>
        <dbReference type="SAM" id="Phobius"/>
    </source>
</evidence>
<dbReference type="Proteomes" id="UP000013520">
    <property type="component" value="Chromosome"/>
</dbReference>
<dbReference type="GO" id="GO:0016301">
    <property type="term" value="F:kinase activity"/>
    <property type="evidence" value="ECO:0007669"/>
    <property type="project" value="UniProtKB-KW"/>
</dbReference>
<evidence type="ECO:0000256" key="13">
    <source>
        <dbReference type="ARBA" id="ARBA00023209"/>
    </source>
</evidence>
<protein>
    <submittedName>
        <fullName evidence="20">Diacylglycerol kinase</fullName>
    </submittedName>
</protein>
<keyword evidence="5" id="KW-0808">Transferase</keyword>
<gene>
    <name evidence="20" type="ORF">Desgi_1350</name>
</gene>
<keyword evidence="4" id="KW-0444">Lipid biosynthesis</keyword>
<evidence type="ECO:0000256" key="7">
    <source>
        <dbReference type="ARBA" id="ARBA00022741"/>
    </source>
</evidence>
<dbReference type="CDD" id="cd14265">
    <property type="entry name" value="UDPK_IM_like"/>
    <property type="match status" value="1"/>
</dbReference>
<feature type="transmembrane region" description="Helical" evidence="19">
    <location>
        <begin position="90"/>
        <end position="110"/>
    </location>
</feature>
<feature type="active site" description="Proton acceptor" evidence="15">
    <location>
        <position position="63"/>
    </location>
</feature>
<feature type="transmembrane region" description="Helical" evidence="19">
    <location>
        <begin position="27"/>
        <end position="44"/>
    </location>
</feature>
<keyword evidence="18" id="KW-0479">Metal-binding</keyword>
<dbReference type="PANTHER" id="PTHR34299:SF1">
    <property type="entry name" value="DIACYLGLYCEROL KINASE"/>
    <property type="match status" value="1"/>
</dbReference>
<feature type="binding site" evidence="18">
    <location>
        <position position="70"/>
    </location>
    <ligand>
        <name>a divalent metal cation</name>
        <dbReference type="ChEBI" id="CHEBI:60240"/>
    </ligand>
</feature>
<keyword evidence="8 20" id="KW-0418">Kinase</keyword>
<evidence type="ECO:0000256" key="3">
    <source>
        <dbReference type="ARBA" id="ARBA00022475"/>
    </source>
</evidence>
<evidence type="ECO:0000313" key="20">
    <source>
        <dbReference type="EMBL" id="AGL00857.1"/>
    </source>
</evidence>
<evidence type="ECO:0000256" key="1">
    <source>
        <dbReference type="ARBA" id="ARBA00004651"/>
    </source>
</evidence>
<evidence type="ECO:0000256" key="4">
    <source>
        <dbReference type="ARBA" id="ARBA00022516"/>
    </source>
</evidence>
<proteinExistence type="inferred from homology"/>